<organism evidence="1">
    <name type="scientific">Populus trichocarpa</name>
    <name type="common">Western balsam poplar</name>
    <name type="synonym">Populus balsamifera subsp. trichocarpa</name>
    <dbReference type="NCBI Taxonomy" id="3694"/>
    <lineage>
        <taxon>Eukaryota</taxon>
        <taxon>Viridiplantae</taxon>
        <taxon>Streptophyta</taxon>
        <taxon>Embryophyta</taxon>
        <taxon>Tracheophyta</taxon>
        <taxon>Spermatophyta</taxon>
        <taxon>Magnoliopsida</taxon>
        <taxon>eudicotyledons</taxon>
        <taxon>Gunneridae</taxon>
        <taxon>Pentapetalae</taxon>
        <taxon>rosids</taxon>
        <taxon>fabids</taxon>
        <taxon>Malpighiales</taxon>
        <taxon>Salicaceae</taxon>
        <taxon>Saliceae</taxon>
        <taxon>Populus</taxon>
    </lineage>
</organism>
<accession>U7DYT2</accession>
<reference evidence="1" key="1">
    <citation type="journal article" date="2006" name="Science">
        <title>The genome of black cottonwood, Populus trichocarpa (Torr. &amp; Gray).</title>
        <authorList>
            <person name="Tuskan G.A."/>
            <person name="Difazio S."/>
            <person name="Jansson S."/>
            <person name="Bohlmann J."/>
            <person name="Grigoriev I."/>
            <person name="Hellsten U."/>
            <person name="Putnam N."/>
            <person name="Ralph S."/>
            <person name="Rombauts S."/>
            <person name="Salamov A."/>
            <person name="Schein J."/>
            <person name="Sterck L."/>
            <person name="Aerts A."/>
            <person name="Bhalerao R.R."/>
            <person name="Bhalerao R.P."/>
            <person name="Blaudez D."/>
            <person name="Boerjan W."/>
            <person name="Brun A."/>
            <person name="Brunner A."/>
            <person name="Busov V."/>
            <person name="Campbell M."/>
            <person name="Carlson J."/>
            <person name="Chalot M."/>
            <person name="Chapman J."/>
            <person name="Chen G.L."/>
            <person name="Cooper D."/>
            <person name="Coutinho P.M."/>
            <person name="Couturier J."/>
            <person name="Covert S."/>
            <person name="Cronk Q."/>
            <person name="Cunningham R."/>
            <person name="Davis J."/>
            <person name="Degroeve S."/>
            <person name="Dejardin A."/>
            <person name="Depamphilis C."/>
            <person name="Detter J."/>
            <person name="Dirks B."/>
            <person name="Dubchak I."/>
            <person name="Duplessis S."/>
            <person name="Ehlting J."/>
            <person name="Ellis B."/>
            <person name="Gendler K."/>
            <person name="Goodstein D."/>
            <person name="Gribskov M."/>
            <person name="Grimwood J."/>
            <person name="Groover A."/>
            <person name="Gunter L."/>
            <person name="Hamberger B."/>
            <person name="Heinze B."/>
            <person name="Helariutta Y."/>
            <person name="Henrissat B."/>
            <person name="Holligan D."/>
            <person name="Holt R."/>
            <person name="Huang W."/>
            <person name="Islam-Faridi N."/>
            <person name="Jones S."/>
            <person name="Jones-Rhoades M."/>
            <person name="Jorgensen R."/>
            <person name="Joshi C."/>
            <person name="Kangasjarvi J."/>
            <person name="Karlsson J."/>
            <person name="Kelleher C."/>
            <person name="Kirkpatrick R."/>
            <person name="Kirst M."/>
            <person name="Kohler A."/>
            <person name="Kalluri U."/>
            <person name="Larimer F."/>
            <person name="Leebens-Mack J."/>
            <person name="Leple J.C."/>
            <person name="Locascio P."/>
            <person name="Lou Y."/>
            <person name="Lucas S."/>
            <person name="Martin F."/>
            <person name="Montanini B."/>
            <person name="Napoli C."/>
            <person name="Nelson D.R."/>
            <person name="Nelson C."/>
            <person name="Nieminen K."/>
            <person name="Nilsson O."/>
            <person name="Pereda V."/>
            <person name="Peter G."/>
            <person name="Philippe R."/>
            <person name="Pilate G."/>
            <person name="Poliakov A."/>
            <person name="Razumovskaya J."/>
            <person name="Richardson P."/>
            <person name="Rinaldi C."/>
            <person name="Ritland K."/>
            <person name="Rouze P."/>
            <person name="Ryaboy D."/>
            <person name="Schmutz J."/>
            <person name="Schrader J."/>
            <person name="Segerman B."/>
            <person name="Shin H."/>
            <person name="Siddiqui A."/>
            <person name="Sterky F."/>
            <person name="Terry A."/>
            <person name="Tsai C.J."/>
            <person name="Uberbacher E."/>
            <person name="Unneberg P."/>
            <person name="Vahala J."/>
            <person name="Wall K."/>
            <person name="Wessler S."/>
            <person name="Yang G."/>
            <person name="Yin T."/>
            <person name="Douglas C."/>
            <person name="Marra M."/>
            <person name="Sandberg G."/>
            <person name="Van de Peer Y."/>
            <person name="Rokhsar D."/>
        </authorList>
    </citation>
    <scope>NUCLEOTIDE SEQUENCE [LARGE SCALE GENOMIC DNA]</scope>
    <source>
        <strain evidence="1">Nisqually-1</strain>
    </source>
</reference>
<dbReference type="EMBL" id="KZ623343">
    <property type="protein sequence ID" value="PNS24100.1"/>
    <property type="molecule type" value="Genomic_DNA"/>
</dbReference>
<evidence type="ECO:0000313" key="1">
    <source>
        <dbReference type="EMBL" id="PNS24100.1"/>
    </source>
</evidence>
<sequence length="165" mass="19308">MKKMKYKYFTRILQPDGHFYLEEPKQLGVETKFEIQKDIAKVPFTGHQFYIHSPCNCHCTFILRVPLGDQQFLIAFSTTFPYLQFYRHGGYHEGDWIFFDYAIEWKLCTWIEHAAVFKDEVNVVTGDARIGILNLLDSQPCVRMLEVHGGDQAPVPGFIEFSCFR</sequence>
<protein>
    <submittedName>
        <fullName evidence="1">Uncharacterized protein</fullName>
    </submittedName>
</protein>
<dbReference type="HOGENOM" id="CLU_1613607_0_0_1"/>
<dbReference type="AlphaFoldDB" id="U7DYT2"/>
<proteinExistence type="predicted"/>
<dbReference type="InParanoid" id="U7DYT2"/>
<gene>
    <name evidence="1" type="ORF">POPTR_T015000</name>
</gene>
<name>U7DYT2_POPTR</name>
<reference evidence="1" key="2">
    <citation type="submission" date="2017-07" db="EMBL/GenBank/DDBJ databases">
        <title>WGS assembly of Populus trichocarpa.</title>
        <authorList>
            <person name="Tuskan G."/>
            <person name="Difazio S."/>
            <person name="Jansson S."/>
            <person name="Bohlmann J."/>
            <person name="Grigoriev I."/>
            <person name="Hellsten U."/>
            <person name="Putnam N."/>
            <person name="Ralph S."/>
            <person name="Rombauts S."/>
            <person name="Salamov A."/>
            <person name="Schein J."/>
            <person name="Sterck L."/>
            <person name="Aerts A."/>
            <person name="Bhalerao R."/>
            <person name="Bhalerao R."/>
            <person name="Blaudez D."/>
            <person name="Boerjan W."/>
            <person name="Brun A."/>
            <person name="Brunner A."/>
            <person name="Busov V."/>
            <person name="Campbell M."/>
            <person name="Carlson J."/>
            <person name="Chalot M."/>
            <person name="Chapman J."/>
            <person name="Chen G."/>
            <person name="Cooper D."/>
            <person name="Coutinho P."/>
            <person name="Couturier J."/>
            <person name="Covert S."/>
            <person name="Cronk Q."/>
            <person name="Cunningham R."/>
            <person name="Davis J."/>
            <person name="Degroeve S."/>
            <person name="Dejardin A."/>
            <person name="Depamphilis C."/>
            <person name="Detter J."/>
            <person name="Dirks B."/>
            <person name="Dubchak I."/>
            <person name="Duplessis S."/>
            <person name="Ehlting J."/>
            <person name="Ellis B."/>
            <person name="Gendler K."/>
            <person name="Goodstein D."/>
            <person name="Gribskov M."/>
            <person name="Grimwood J."/>
            <person name="Groover A."/>
            <person name="Gunter L."/>
            <person name="Hamberger B."/>
            <person name="Heinze B."/>
            <person name="Helariutta Y."/>
            <person name="Henrissat B."/>
            <person name="Holligan D."/>
            <person name="Holt R."/>
            <person name="Huang W."/>
            <person name="Islam-Faridi N."/>
            <person name="Jones S."/>
            <person name="Jones-Rhoades M."/>
            <person name="Jorgensen R."/>
            <person name="Joshi C."/>
            <person name="Kangasjarvi J."/>
            <person name="Karlsson J."/>
            <person name="Kelleher C."/>
            <person name="Kirkpatrick R."/>
            <person name="Kirst M."/>
            <person name="Kohler A."/>
            <person name="Kalluri U."/>
            <person name="Larimer F."/>
            <person name="Leebens-Mack J."/>
            <person name="Leple J."/>
            <person name="Locascio P."/>
            <person name="Lou Y."/>
            <person name="Lucas S."/>
            <person name="Martin F."/>
            <person name="Montanini B."/>
            <person name="Napoli C."/>
            <person name="Nelson D."/>
            <person name="Nelson C."/>
            <person name="Nieminen K."/>
            <person name="Nilsson O."/>
            <person name="Pereda V."/>
            <person name="Peter G."/>
            <person name="Philippe R."/>
            <person name="Pilate G."/>
            <person name="Poliakov A."/>
            <person name="Razumovskaya J."/>
            <person name="Richardson P."/>
            <person name="Rinaldi C."/>
            <person name="Ritland K."/>
            <person name="Rouze P."/>
            <person name="Ryaboy D."/>
            <person name="Schmutz J."/>
            <person name="Schrader J."/>
            <person name="Segerman B."/>
            <person name="Shin H."/>
            <person name="Siddiqui A."/>
            <person name="Sterky F."/>
            <person name="Terry A."/>
            <person name="Tsai C."/>
            <person name="Uberbacher E."/>
            <person name="Unneberg P."/>
            <person name="Vahala J."/>
            <person name="Wall K."/>
            <person name="Wessler S."/>
            <person name="Yang G."/>
            <person name="Yin T."/>
            <person name="Douglas C."/>
            <person name="Marra M."/>
            <person name="Sandberg G."/>
            <person name="Van De Peer Y."/>
            <person name="Rokhsar D."/>
        </authorList>
    </citation>
    <scope>NUCLEOTIDE SEQUENCE</scope>
    <source>
        <strain evidence="1">Nisqually-1</strain>
    </source>
</reference>